<evidence type="ECO:0000313" key="2">
    <source>
        <dbReference type="Proteomes" id="UP000828390"/>
    </source>
</evidence>
<keyword evidence="2" id="KW-1185">Reference proteome</keyword>
<accession>A0A9D4CW38</accession>
<comment type="caution">
    <text evidence="1">The sequence shown here is derived from an EMBL/GenBank/DDBJ whole genome shotgun (WGS) entry which is preliminary data.</text>
</comment>
<dbReference type="EMBL" id="JAIWYP010000012">
    <property type="protein sequence ID" value="KAH3731225.1"/>
    <property type="molecule type" value="Genomic_DNA"/>
</dbReference>
<sequence>MKVAVKMDNMKEWKSLPTKELLPAANNRPDRRNISMALSIVLPRRQDRSWG</sequence>
<gene>
    <name evidence="1" type="ORF">DPMN_057233</name>
</gene>
<reference evidence="1" key="1">
    <citation type="journal article" date="2019" name="bioRxiv">
        <title>The Genome of the Zebra Mussel, Dreissena polymorpha: A Resource for Invasive Species Research.</title>
        <authorList>
            <person name="McCartney M.A."/>
            <person name="Auch B."/>
            <person name="Kono T."/>
            <person name="Mallez S."/>
            <person name="Zhang Y."/>
            <person name="Obille A."/>
            <person name="Becker A."/>
            <person name="Abrahante J.E."/>
            <person name="Garbe J."/>
            <person name="Badalamenti J.P."/>
            <person name="Herman A."/>
            <person name="Mangelson H."/>
            <person name="Liachko I."/>
            <person name="Sullivan S."/>
            <person name="Sone E.D."/>
            <person name="Koren S."/>
            <person name="Silverstein K.A.T."/>
            <person name="Beckman K.B."/>
            <person name="Gohl D.M."/>
        </authorList>
    </citation>
    <scope>NUCLEOTIDE SEQUENCE</scope>
    <source>
        <strain evidence="1">Duluth1</strain>
        <tissue evidence="1">Whole animal</tissue>
    </source>
</reference>
<reference evidence="1" key="2">
    <citation type="submission" date="2020-11" db="EMBL/GenBank/DDBJ databases">
        <authorList>
            <person name="McCartney M.A."/>
            <person name="Auch B."/>
            <person name="Kono T."/>
            <person name="Mallez S."/>
            <person name="Becker A."/>
            <person name="Gohl D.M."/>
            <person name="Silverstein K.A.T."/>
            <person name="Koren S."/>
            <person name="Bechman K.B."/>
            <person name="Herman A."/>
            <person name="Abrahante J.E."/>
            <person name="Garbe J."/>
        </authorList>
    </citation>
    <scope>NUCLEOTIDE SEQUENCE</scope>
    <source>
        <strain evidence="1">Duluth1</strain>
        <tissue evidence="1">Whole animal</tissue>
    </source>
</reference>
<dbReference type="AlphaFoldDB" id="A0A9D4CW38"/>
<dbReference type="Proteomes" id="UP000828390">
    <property type="component" value="Unassembled WGS sequence"/>
</dbReference>
<protein>
    <submittedName>
        <fullName evidence="1">Uncharacterized protein</fullName>
    </submittedName>
</protein>
<proteinExistence type="predicted"/>
<organism evidence="1 2">
    <name type="scientific">Dreissena polymorpha</name>
    <name type="common">Zebra mussel</name>
    <name type="synonym">Mytilus polymorpha</name>
    <dbReference type="NCBI Taxonomy" id="45954"/>
    <lineage>
        <taxon>Eukaryota</taxon>
        <taxon>Metazoa</taxon>
        <taxon>Spiralia</taxon>
        <taxon>Lophotrochozoa</taxon>
        <taxon>Mollusca</taxon>
        <taxon>Bivalvia</taxon>
        <taxon>Autobranchia</taxon>
        <taxon>Heteroconchia</taxon>
        <taxon>Euheterodonta</taxon>
        <taxon>Imparidentia</taxon>
        <taxon>Neoheterodontei</taxon>
        <taxon>Myida</taxon>
        <taxon>Dreissenoidea</taxon>
        <taxon>Dreissenidae</taxon>
        <taxon>Dreissena</taxon>
    </lineage>
</organism>
<evidence type="ECO:0000313" key="1">
    <source>
        <dbReference type="EMBL" id="KAH3731225.1"/>
    </source>
</evidence>
<name>A0A9D4CW38_DREPO</name>